<proteinExistence type="predicted"/>
<dbReference type="RefSeq" id="WP_094034229.1">
    <property type="nucleotide sequence ID" value="NZ_CP022540.1"/>
</dbReference>
<dbReference type="EMBL" id="CP022540">
    <property type="protein sequence ID" value="ASP20092.1"/>
    <property type="molecule type" value="Genomic_DNA"/>
</dbReference>
<dbReference type="Pfam" id="PF20056">
    <property type="entry name" value="DUF6455"/>
    <property type="match status" value="1"/>
</dbReference>
<feature type="domain" description="DUF6455" evidence="1">
    <location>
        <begin position="5"/>
        <end position="85"/>
    </location>
</feature>
<dbReference type="Proteomes" id="UP000203589">
    <property type="component" value="Chromosome"/>
</dbReference>
<evidence type="ECO:0000313" key="3">
    <source>
        <dbReference type="Proteomes" id="UP000203589"/>
    </source>
</evidence>
<gene>
    <name evidence="2" type="ORF">ANTHELSMS3_01393</name>
</gene>
<dbReference type="KEGG" id="aht:ANTHELSMS3_01393"/>
<accession>A0A222E1S5</accession>
<dbReference type="InterPro" id="IPR045601">
    <property type="entry name" value="DUF6455"/>
</dbReference>
<dbReference type="AlphaFoldDB" id="A0A222E1S5"/>
<organism evidence="2 3">
    <name type="scientific">Antarctobacter heliothermus</name>
    <dbReference type="NCBI Taxonomy" id="74033"/>
    <lineage>
        <taxon>Bacteria</taxon>
        <taxon>Pseudomonadati</taxon>
        <taxon>Pseudomonadota</taxon>
        <taxon>Alphaproteobacteria</taxon>
        <taxon>Rhodobacterales</taxon>
        <taxon>Roseobacteraceae</taxon>
        <taxon>Antarctobacter</taxon>
    </lineage>
</organism>
<protein>
    <recommendedName>
        <fullName evidence="1">DUF6455 domain-containing protein</fullName>
    </recommendedName>
</protein>
<evidence type="ECO:0000259" key="1">
    <source>
        <dbReference type="Pfam" id="PF20056"/>
    </source>
</evidence>
<reference evidence="2 3" key="1">
    <citation type="submission" date="2017-07" db="EMBL/GenBank/DDBJ databases">
        <title>Genome Sequence of Antarctobacter heliothermus Strain SMS3 Isolated from a culture of the Diatom Skeletonema marinoi.</title>
        <authorList>
            <person name="Topel M."/>
            <person name="Pinder M.I.M."/>
            <person name="Johansson O.N."/>
            <person name="Kourtchenko O."/>
            <person name="Godhe A."/>
            <person name="Clarke A.K."/>
        </authorList>
    </citation>
    <scope>NUCLEOTIDE SEQUENCE [LARGE SCALE GENOMIC DNA]</scope>
    <source>
        <strain evidence="2 3">SMS3</strain>
    </source>
</reference>
<keyword evidence="3" id="KW-1185">Reference proteome</keyword>
<dbReference type="OrthoDB" id="7859249at2"/>
<name>A0A222E1S5_9RHOB</name>
<evidence type="ECO:0000313" key="2">
    <source>
        <dbReference type="EMBL" id="ASP20092.1"/>
    </source>
</evidence>
<sequence>MTLTLGDPARHFFMTRSVARVMGLNLNDAMKTGSLAPDTYAGMVTRCRGCALVTACERWLASQTNLTPTPPPGCCNSTILSNLRRRA</sequence>